<gene>
    <name evidence="14" type="ORF">GDO78_022468</name>
</gene>
<dbReference type="EMBL" id="WNTK01000826">
    <property type="protein sequence ID" value="KAG9468564.1"/>
    <property type="molecule type" value="Genomic_DNA"/>
</dbReference>
<name>A0A8J6EG52_ELECQ</name>
<evidence type="ECO:0000256" key="6">
    <source>
        <dbReference type="ARBA" id="ARBA00022989"/>
    </source>
</evidence>
<keyword evidence="7 12" id="KW-0297">G-protein coupled receptor</keyword>
<evidence type="ECO:0000313" key="14">
    <source>
        <dbReference type="EMBL" id="KAG9468564.1"/>
    </source>
</evidence>
<proteinExistence type="inferred from homology"/>
<feature type="transmembrane region" description="Helical" evidence="13">
    <location>
        <begin position="94"/>
        <end position="112"/>
    </location>
</feature>
<evidence type="ECO:0000256" key="13">
    <source>
        <dbReference type="SAM" id="Phobius"/>
    </source>
</evidence>
<feature type="transmembrane region" description="Helical" evidence="13">
    <location>
        <begin position="263"/>
        <end position="282"/>
    </location>
</feature>
<evidence type="ECO:0000256" key="4">
    <source>
        <dbReference type="ARBA" id="ARBA00022606"/>
    </source>
</evidence>
<evidence type="ECO:0000256" key="8">
    <source>
        <dbReference type="ARBA" id="ARBA00023136"/>
    </source>
</evidence>
<evidence type="ECO:0000256" key="12">
    <source>
        <dbReference type="RuleBase" id="RU004424"/>
    </source>
</evidence>
<dbReference type="SUPFAM" id="SSF81321">
    <property type="entry name" value="Family A G protein-coupled receptor-like"/>
    <property type="match status" value="1"/>
</dbReference>
<keyword evidence="10 12" id="KW-0807">Transducer</keyword>
<evidence type="ECO:0000256" key="10">
    <source>
        <dbReference type="ARBA" id="ARBA00023224"/>
    </source>
</evidence>
<dbReference type="Proteomes" id="UP000770717">
    <property type="component" value="Unassembled WGS sequence"/>
</dbReference>
<comment type="similarity">
    <text evidence="2 11">Belongs to the G-protein coupled receptor T2R family.</text>
</comment>
<comment type="caution">
    <text evidence="14">The sequence shown here is derived from an EMBL/GenBank/DDBJ whole genome shotgun (WGS) entry which is preliminary data.</text>
</comment>
<dbReference type="GO" id="GO:0004930">
    <property type="term" value="F:G protein-coupled receptor activity"/>
    <property type="evidence" value="ECO:0007669"/>
    <property type="project" value="UniProtKB-KW"/>
</dbReference>
<keyword evidence="6 13" id="KW-1133">Transmembrane helix</keyword>
<evidence type="ECO:0000256" key="2">
    <source>
        <dbReference type="ARBA" id="ARBA00007376"/>
    </source>
</evidence>
<keyword evidence="9 12" id="KW-0675">Receptor</keyword>
<feature type="transmembrane region" description="Helical" evidence="13">
    <location>
        <begin position="226"/>
        <end position="243"/>
    </location>
</feature>
<evidence type="ECO:0000256" key="1">
    <source>
        <dbReference type="ARBA" id="ARBA00004141"/>
    </source>
</evidence>
<evidence type="ECO:0000256" key="5">
    <source>
        <dbReference type="ARBA" id="ARBA00022692"/>
    </source>
</evidence>
<dbReference type="GO" id="GO:0016020">
    <property type="term" value="C:membrane"/>
    <property type="evidence" value="ECO:0007669"/>
    <property type="project" value="UniProtKB-SubCell"/>
</dbReference>
<dbReference type="PANTHER" id="PTHR11394">
    <property type="entry name" value="TASTE RECEPTOR TYPE 2"/>
    <property type="match status" value="1"/>
</dbReference>
<evidence type="ECO:0000256" key="9">
    <source>
        <dbReference type="ARBA" id="ARBA00023170"/>
    </source>
</evidence>
<feature type="transmembrane region" description="Helical" evidence="13">
    <location>
        <begin position="177"/>
        <end position="205"/>
    </location>
</feature>
<feature type="transmembrane region" description="Helical" evidence="13">
    <location>
        <begin position="133"/>
        <end position="157"/>
    </location>
</feature>
<feature type="transmembrane region" description="Helical" evidence="13">
    <location>
        <begin position="12"/>
        <end position="39"/>
    </location>
</feature>
<dbReference type="InterPro" id="IPR007960">
    <property type="entry name" value="TAS2R"/>
</dbReference>
<evidence type="ECO:0000256" key="3">
    <source>
        <dbReference type="ARBA" id="ARBA00022480"/>
    </source>
</evidence>
<keyword evidence="3 12" id="KW-0919">Taste</keyword>
<comment type="subcellular location">
    <subcellularLocation>
        <location evidence="1 12">Membrane</location>
        <topology evidence="1 12">Multi-pass membrane protein</topology>
    </subcellularLocation>
</comment>
<dbReference type="Pfam" id="PF05296">
    <property type="entry name" value="TAS2R"/>
    <property type="match status" value="1"/>
</dbReference>
<dbReference type="AlphaFoldDB" id="A0A8J6EG52"/>
<dbReference type="GO" id="GO:0033038">
    <property type="term" value="F:bitter taste receptor activity"/>
    <property type="evidence" value="ECO:0007669"/>
    <property type="project" value="InterPro"/>
</dbReference>
<evidence type="ECO:0000256" key="7">
    <source>
        <dbReference type="ARBA" id="ARBA00023040"/>
    </source>
</evidence>
<sequence>MPQSINNIQHLILCITAEILCIFGVLINAFIVAVNLIDWLKRKVATHIDQIITILGMTRICSQVASFLSIFYGVFFYNQNSFLRLYIIESVDYFFNHSSFWLMSLLSIVYCLKISNFHHVFVLRLKIIISQKVVHLIIASKCFSFCYILLICCVELIEDTEYTAHNMTTDSVTNLQRSVAVLLMSLLSNFVPFVLYCISSALVIASVSFHIHQMKLNKTPTSNLDTYYNVIKFLTLSWMYYILDATIHVVVIYSHNFHSLDMIWVHITIESFSNLHSMYLIYKTNKLKDSFCRIFQHGTNCLLNRQIKDLTLGNHVEIIME</sequence>
<keyword evidence="5 12" id="KW-0812">Transmembrane</keyword>
<protein>
    <recommendedName>
        <fullName evidence="12">Taste receptor type 2</fullName>
    </recommendedName>
</protein>
<reference evidence="14" key="1">
    <citation type="thesis" date="2020" institute="ProQuest LLC" country="789 East Eisenhower Parkway, Ann Arbor, MI, USA">
        <title>Comparative Genomics and Chromosome Evolution.</title>
        <authorList>
            <person name="Mudd A.B."/>
        </authorList>
    </citation>
    <scope>NUCLEOTIDE SEQUENCE</scope>
    <source>
        <strain evidence="14">HN-11 Male</strain>
        <tissue evidence="14">Kidney and liver</tissue>
    </source>
</reference>
<evidence type="ECO:0000313" key="15">
    <source>
        <dbReference type="Proteomes" id="UP000770717"/>
    </source>
</evidence>
<dbReference type="OrthoDB" id="8876749at2759"/>
<organism evidence="14 15">
    <name type="scientific">Eleutherodactylus coqui</name>
    <name type="common">Puerto Rican coqui</name>
    <dbReference type="NCBI Taxonomy" id="57060"/>
    <lineage>
        <taxon>Eukaryota</taxon>
        <taxon>Metazoa</taxon>
        <taxon>Chordata</taxon>
        <taxon>Craniata</taxon>
        <taxon>Vertebrata</taxon>
        <taxon>Euteleostomi</taxon>
        <taxon>Amphibia</taxon>
        <taxon>Batrachia</taxon>
        <taxon>Anura</taxon>
        <taxon>Neobatrachia</taxon>
        <taxon>Hyloidea</taxon>
        <taxon>Eleutherodactylidae</taxon>
        <taxon>Eleutherodactylinae</taxon>
        <taxon>Eleutherodactylus</taxon>
        <taxon>Eleutherodactylus</taxon>
    </lineage>
</organism>
<dbReference type="PANTHER" id="PTHR11394:SF160">
    <property type="entry name" value="TASTE RECEPTOR TYPE 2"/>
    <property type="match status" value="1"/>
</dbReference>
<evidence type="ECO:0000256" key="11">
    <source>
        <dbReference type="RuleBase" id="RU004423"/>
    </source>
</evidence>
<keyword evidence="4 12" id="KW-0716">Sensory transduction</keyword>
<keyword evidence="8 12" id="KW-0472">Membrane</keyword>
<accession>A0A8J6EG52</accession>
<keyword evidence="15" id="KW-1185">Reference proteome</keyword>